<dbReference type="SUPFAM" id="SSF52540">
    <property type="entry name" value="P-loop containing nucleoside triphosphate hydrolases"/>
    <property type="match status" value="1"/>
</dbReference>
<dbReference type="GO" id="GO:0043531">
    <property type="term" value="F:ADP binding"/>
    <property type="evidence" value="ECO:0007669"/>
    <property type="project" value="InterPro"/>
</dbReference>
<evidence type="ECO:0000259" key="3">
    <source>
        <dbReference type="Pfam" id="PF05659"/>
    </source>
</evidence>
<evidence type="ECO:0000313" key="4">
    <source>
        <dbReference type="EMBL" id="KAK1422015.1"/>
    </source>
</evidence>
<comment type="similarity">
    <text evidence="1">Belongs to the disease resistance NB-LRR family.</text>
</comment>
<organism evidence="4 5">
    <name type="scientific">Tagetes erecta</name>
    <name type="common">African marigold</name>
    <dbReference type="NCBI Taxonomy" id="13708"/>
    <lineage>
        <taxon>Eukaryota</taxon>
        <taxon>Viridiplantae</taxon>
        <taxon>Streptophyta</taxon>
        <taxon>Embryophyta</taxon>
        <taxon>Tracheophyta</taxon>
        <taxon>Spermatophyta</taxon>
        <taxon>Magnoliopsida</taxon>
        <taxon>eudicotyledons</taxon>
        <taxon>Gunneridae</taxon>
        <taxon>Pentapetalae</taxon>
        <taxon>asterids</taxon>
        <taxon>campanulids</taxon>
        <taxon>Asterales</taxon>
        <taxon>Asteraceae</taxon>
        <taxon>Asteroideae</taxon>
        <taxon>Heliantheae alliance</taxon>
        <taxon>Tageteae</taxon>
        <taxon>Tagetes</taxon>
    </lineage>
</organism>
<keyword evidence="2" id="KW-0611">Plant defense</keyword>
<feature type="domain" description="RPW8" evidence="3">
    <location>
        <begin position="40"/>
        <end position="113"/>
    </location>
</feature>
<proteinExistence type="inferred from homology"/>
<dbReference type="GO" id="GO:0006952">
    <property type="term" value="P:defense response"/>
    <property type="evidence" value="ECO:0007669"/>
    <property type="project" value="UniProtKB-KW"/>
</dbReference>
<gene>
    <name evidence="4" type="ORF">QVD17_24851</name>
</gene>
<protein>
    <recommendedName>
        <fullName evidence="3">RPW8 domain-containing protein</fullName>
    </recommendedName>
</protein>
<dbReference type="PANTHER" id="PTHR36766:SF32">
    <property type="entry name" value="POWDERY MILDEW RESISTANCE PROTEIN, RPW8"/>
    <property type="match status" value="1"/>
</dbReference>
<dbReference type="InterPro" id="IPR008808">
    <property type="entry name" value="Powdery_mildew-R_dom"/>
</dbReference>
<dbReference type="PANTHER" id="PTHR36766">
    <property type="entry name" value="PLANT BROAD-SPECTRUM MILDEW RESISTANCE PROTEIN RPW8"/>
    <property type="match status" value="1"/>
</dbReference>
<dbReference type="AlphaFoldDB" id="A0AAD8KFJ2"/>
<sequence length="278" mass="32064">MIVSNHSRPIFTFLSILGVRDRMVVAMIAKKKEWRIVFGNIEPVLYETVRLIRVLDRPENETKMFIFYLENGKELVLKCSRIKCWNVYKKFIHAQKLIRLDRELLRFFRVELHDNLSIRLKGLALGDDTRAGGFLSCSSISGLPDFVVGLDVHLKVLKRVLLKYDDEIKGIFGDNIIYVINKLRQMGSQKTLLVLDDVWSESESLIQDLKFLIPGYAILVTSRFMFSRIVLMYELSLLNDEDARTLFCHSAFPCDGNQINVPDDLVNNVMPQLSKTSS</sequence>
<keyword evidence="5" id="KW-1185">Reference proteome</keyword>
<dbReference type="EMBL" id="JAUHHV010000006">
    <property type="protein sequence ID" value="KAK1422015.1"/>
    <property type="molecule type" value="Genomic_DNA"/>
</dbReference>
<dbReference type="Proteomes" id="UP001229421">
    <property type="component" value="Unassembled WGS sequence"/>
</dbReference>
<evidence type="ECO:0000256" key="1">
    <source>
        <dbReference type="ARBA" id="ARBA00008894"/>
    </source>
</evidence>
<evidence type="ECO:0000313" key="5">
    <source>
        <dbReference type="Proteomes" id="UP001229421"/>
    </source>
</evidence>
<dbReference type="InterPro" id="IPR027417">
    <property type="entry name" value="P-loop_NTPase"/>
</dbReference>
<dbReference type="Gene3D" id="3.40.50.300">
    <property type="entry name" value="P-loop containing nucleotide triphosphate hydrolases"/>
    <property type="match status" value="1"/>
</dbReference>
<accession>A0AAD8KFJ2</accession>
<comment type="caution">
    <text evidence="4">The sequence shown here is derived from an EMBL/GenBank/DDBJ whole genome shotgun (WGS) entry which is preliminary data.</text>
</comment>
<reference evidence="4" key="1">
    <citation type="journal article" date="2023" name="bioRxiv">
        <title>Improved chromosome-level genome assembly for marigold (Tagetes erecta).</title>
        <authorList>
            <person name="Jiang F."/>
            <person name="Yuan L."/>
            <person name="Wang S."/>
            <person name="Wang H."/>
            <person name="Xu D."/>
            <person name="Wang A."/>
            <person name="Fan W."/>
        </authorList>
    </citation>
    <scope>NUCLEOTIDE SEQUENCE</scope>
    <source>
        <strain evidence="4">WSJ</strain>
        <tissue evidence="4">Leaf</tissue>
    </source>
</reference>
<evidence type="ECO:0000256" key="2">
    <source>
        <dbReference type="ARBA" id="ARBA00022821"/>
    </source>
</evidence>
<dbReference type="Pfam" id="PF05659">
    <property type="entry name" value="RPW8"/>
    <property type="match status" value="1"/>
</dbReference>
<name>A0AAD8KFJ2_TARER</name>